<gene>
    <name evidence="4" type="ORF">AV274_0317</name>
</gene>
<accession>A0A196SQC7</accession>
<dbReference type="AlphaFoldDB" id="A0A196SQC7"/>
<reference evidence="4 5" key="1">
    <citation type="submission" date="2016-05" db="EMBL/GenBank/DDBJ databases">
        <title>Nuclear genome of Blastocystis sp. subtype 1 NandII.</title>
        <authorList>
            <person name="Gentekaki E."/>
            <person name="Curtis B."/>
            <person name="Stairs C."/>
            <person name="Eme L."/>
            <person name="Herman E."/>
            <person name="Klimes V."/>
            <person name="Arias M.C."/>
            <person name="Elias M."/>
            <person name="Hilliou F."/>
            <person name="Klute M."/>
            <person name="Malik S.-B."/>
            <person name="Pightling A."/>
            <person name="Rachubinski R."/>
            <person name="Salas D."/>
            <person name="Schlacht A."/>
            <person name="Suga H."/>
            <person name="Archibald J."/>
            <person name="Ball S.G."/>
            <person name="Clark G."/>
            <person name="Dacks J."/>
            <person name="Van Der Giezen M."/>
            <person name="Tsaousis A."/>
            <person name="Roger A."/>
        </authorList>
    </citation>
    <scope>NUCLEOTIDE SEQUENCE [LARGE SCALE GENOMIC DNA]</scope>
    <source>
        <strain evidence="5">ATCC 50177 / NandII</strain>
    </source>
</reference>
<dbReference type="CDD" id="cd10747">
    <property type="entry name" value="DnaJ_C"/>
    <property type="match status" value="1"/>
</dbReference>
<dbReference type="STRING" id="478820.A0A196SQC7"/>
<dbReference type="InterPro" id="IPR002939">
    <property type="entry name" value="DnaJ_C"/>
</dbReference>
<dbReference type="SMART" id="SM00271">
    <property type="entry name" value="DnaJ"/>
    <property type="match status" value="1"/>
</dbReference>
<feature type="compositionally biased region" description="Low complexity" evidence="2">
    <location>
        <begin position="188"/>
        <end position="206"/>
    </location>
</feature>
<feature type="compositionally biased region" description="Acidic residues" evidence="2">
    <location>
        <begin position="111"/>
        <end position="127"/>
    </location>
</feature>
<feature type="compositionally biased region" description="Polar residues" evidence="2">
    <location>
        <begin position="227"/>
        <end position="248"/>
    </location>
</feature>
<feature type="region of interest" description="Disordered" evidence="2">
    <location>
        <begin position="102"/>
        <end position="278"/>
    </location>
</feature>
<dbReference type="PANTHER" id="PTHR24078:SF553">
    <property type="entry name" value="DNAJ HOMOLOG SUBFAMILY B MEMBER 5"/>
    <property type="match status" value="1"/>
</dbReference>
<dbReference type="GO" id="GO:0005829">
    <property type="term" value="C:cytosol"/>
    <property type="evidence" value="ECO:0007669"/>
    <property type="project" value="TreeGrafter"/>
</dbReference>
<dbReference type="SUPFAM" id="SSF46565">
    <property type="entry name" value="Chaperone J-domain"/>
    <property type="match status" value="1"/>
</dbReference>
<feature type="compositionally biased region" description="Polar residues" evidence="2">
    <location>
        <begin position="207"/>
        <end position="219"/>
    </location>
</feature>
<dbReference type="GO" id="GO:0006457">
    <property type="term" value="P:protein folding"/>
    <property type="evidence" value="ECO:0007669"/>
    <property type="project" value="InterPro"/>
</dbReference>
<comment type="caution">
    <text evidence="4">The sequence shown here is derived from an EMBL/GenBank/DDBJ whole genome shotgun (WGS) entry which is preliminary data.</text>
</comment>
<dbReference type="PANTHER" id="PTHR24078">
    <property type="entry name" value="DNAJ HOMOLOG SUBFAMILY C MEMBER"/>
    <property type="match status" value="1"/>
</dbReference>
<organism evidence="4 5">
    <name type="scientific">Blastocystis sp. subtype 1 (strain ATCC 50177 / NandII)</name>
    <dbReference type="NCBI Taxonomy" id="478820"/>
    <lineage>
        <taxon>Eukaryota</taxon>
        <taxon>Sar</taxon>
        <taxon>Stramenopiles</taxon>
        <taxon>Bigyra</taxon>
        <taxon>Opalozoa</taxon>
        <taxon>Opalinata</taxon>
        <taxon>Blastocystidae</taxon>
        <taxon>Blastocystis</taxon>
    </lineage>
</organism>
<feature type="domain" description="J" evidence="3">
    <location>
        <begin position="36"/>
        <end position="102"/>
    </location>
</feature>
<dbReference type="Pfam" id="PF00226">
    <property type="entry name" value="DnaJ"/>
    <property type="match status" value="1"/>
</dbReference>
<dbReference type="Gene3D" id="1.10.287.110">
    <property type="entry name" value="DnaJ domain"/>
    <property type="match status" value="1"/>
</dbReference>
<dbReference type="InterPro" id="IPR036869">
    <property type="entry name" value="J_dom_sf"/>
</dbReference>
<dbReference type="GO" id="GO:0051087">
    <property type="term" value="F:protein-folding chaperone binding"/>
    <property type="evidence" value="ECO:0007669"/>
    <property type="project" value="TreeGrafter"/>
</dbReference>
<dbReference type="FunFam" id="2.60.260.20:FF:000002">
    <property type="entry name" value="Dnaj homolog subfamily b member"/>
    <property type="match status" value="1"/>
</dbReference>
<dbReference type="PROSITE" id="PS50076">
    <property type="entry name" value="DNAJ_2"/>
    <property type="match status" value="1"/>
</dbReference>
<protein>
    <submittedName>
        <fullName evidence="4">DnaJ subfamily B member 4</fullName>
    </submittedName>
</protein>
<sequence length="515" mass="58526">MPFGRNEPFRRFPAFQLKQSTVQRQPLLVGNSMGVDYYGILNVSADATAEELKKAYRKLALKWHPDKNHDNREQAEYMFKEINVAYDVLSDPRRRGIYDKFGEEGLYGDVPPEDDDFFEDSAEDATEDNQRSSYQDDYADHYQDPYHPPPPPTSAPAPPSAPNPPPSTIPQPPPGMAPKPPVSREDMYGSYSSSYSTRSSVNYSDSRPASTNYSDSRPASASYADSRPSSTSYNDSRPTSTNYSSYPSNDYKPDMRPKSTTLPATSHPHAHHAHSNQPDPFEIFKRFFGTQDFRQAASTSENGMSFLNTDKPAQQDLPEKVQEPMAHDPSEVVVDPPVFRDLNCSLEDLYNGVRKRMRVTRKVVNAQGECVAKEKVIEFEVKRGWREGMKVTFKKLGDERPGHIPADIVFVVKEKPHAKYQREGNDLVFWREISLREALCGCRFEYEHINGRKMNVVVPAVITPESEQVYHGLGMPIAKSENEYGDLVIRFHIRFPRTITPEHKDIVRSLAFLDD</sequence>
<evidence type="ECO:0000256" key="1">
    <source>
        <dbReference type="ARBA" id="ARBA00023186"/>
    </source>
</evidence>
<evidence type="ECO:0000313" key="4">
    <source>
        <dbReference type="EMBL" id="OAO17984.1"/>
    </source>
</evidence>
<dbReference type="GO" id="GO:0051082">
    <property type="term" value="F:unfolded protein binding"/>
    <property type="evidence" value="ECO:0007669"/>
    <property type="project" value="InterPro"/>
</dbReference>
<dbReference type="Proteomes" id="UP000078348">
    <property type="component" value="Unassembled WGS sequence"/>
</dbReference>
<dbReference type="InterPro" id="IPR001623">
    <property type="entry name" value="DnaJ_domain"/>
</dbReference>
<evidence type="ECO:0000313" key="5">
    <source>
        <dbReference type="Proteomes" id="UP000078348"/>
    </source>
</evidence>
<dbReference type="PRINTS" id="PR00625">
    <property type="entry name" value="JDOMAIN"/>
</dbReference>
<dbReference type="FunFam" id="2.60.260.20:FF:000006">
    <property type="entry name" value="DnaJ subfamily B member 13"/>
    <property type="match status" value="1"/>
</dbReference>
<dbReference type="OrthoDB" id="550424at2759"/>
<dbReference type="InterPro" id="IPR018253">
    <property type="entry name" value="DnaJ_domain_CS"/>
</dbReference>
<dbReference type="PROSITE" id="PS00636">
    <property type="entry name" value="DNAJ_1"/>
    <property type="match status" value="1"/>
</dbReference>
<proteinExistence type="predicted"/>
<evidence type="ECO:0000256" key="2">
    <source>
        <dbReference type="SAM" id="MobiDB-lite"/>
    </source>
</evidence>
<keyword evidence="5" id="KW-1185">Reference proteome</keyword>
<dbReference type="InterPro" id="IPR051339">
    <property type="entry name" value="DnaJ_subfamily_B"/>
</dbReference>
<dbReference type="Pfam" id="PF01556">
    <property type="entry name" value="DnaJ_C"/>
    <property type="match status" value="1"/>
</dbReference>
<evidence type="ECO:0000259" key="3">
    <source>
        <dbReference type="PROSITE" id="PS50076"/>
    </source>
</evidence>
<dbReference type="SUPFAM" id="SSF49493">
    <property type="entry name" value="HSP40/DnaJ peptide-binding domain"/>
    <property type="match status" value="2"/>
</dbReference>
<dbReference type="EMBL" id="LXWW01000012">
    <property type="protein sequence ID" value="OAO17984.1"/>
    <property type="molecule type" value="Genomic_DNA"/>
</dbReference>
<feature type="compositionally biased region" description="Pro residues" evidence="2">
    <location>
        <begin position="146"/>
        <end position="181"/>
    </location>
</feature>
<name>A0A196SQC7_BLAHN</name>
<dbReference type="CDD" id="cd06257">
    <property type="entry name" value="DnaJ"/>
    <property type="match status" value="1"/>
</dbReference>
<dbReference type="InterPro" id="IPR008971">
    <property type="entry name" value="HSP40/DnaJ_pept-bd"/>
</dbReference>
<keyword evidence="1" id="KW-0143">Chaperone</keyword>
<dbReference type="Gene3D" id="2.60.260.20">
    <property type="entry name" value="Urease metallochaperone UreE, N-terminal domain"/>
    <property type="match status" value="2"/>
</dbReference>